<feature type="transmembrane region" description="Helical" evidence="9">
    <location>
        <begin position="130"/>
        <end position="150"/>
    </location>
</feature>
<evidence type="ECO:0000256" key="7">
    <source>
        <dbReference type="RuleBase" id="RU003346"/>
    </source>
</evidence>
<reference evidence="11 12" key="1">
    <citation type="journal article" date="2013" name="BMC Genomics">
        <title>The genome and transcriptome of the pine saprophyte Ophiostoma piceae, and a comparison with the bark beetle-associated pine pathogen Grosmannia clavigera.</title>
        <authorList>
            <person name="Haridas S."/>
            <person name="Wang Y."/>
            <person name="Lim L."/>
            <person name="Massoumi Alamouti S."/>
            <person name="Jackman S."/>
            <person name="Docking R."/>
            <person name="Robertson G."/>
            <person name="Birol I."/>
            <person name="Bohlmann J."/>
            <person name="Breuil C."/>
        </authorList>
    </citation>
    <scope>NUCLEOTIDE SEQUENCE [LARGE SCALE GENOMIC DNA]</scope>
    <source>
        <strain evidence="11 12">UAMH 11346</strain>
    </source>
</reference>
<evidence type="ECO:0000256" key="6">
    <source>
        <dbReference type="ARBA" id="ARBA00023136"/>
    </source>
</evidence>
<dbReference type="PROSITE" id="PS50850">
    <property type="entry name" value="MFS"/>
    <property type="match status" value="1"/>
</dbReference>
<feature type="compositionally biased region" description="Basic and acidic residues" evidence="8">
    <location>
        <begin position="1"/>
        <end position="15"/>
    </location>
</feature>
<comment type="subcellular location">
    <subcellularLocation>
        <location evidence="1">Membrane</location>
        <topology evidence="1">Multi-pass membrane protein</topology>
    </subcellularLocation>
</comment>
<dbReference type="InterPro" id="IPR036259">
    <property type="entry name" value="MFS_trans_sf"/>
</dbReference>
<evidence type="ECO:0000256" key="2">
    <source>
        <dbReference type="ARBA" id="ARBA00010992"/>
    </source>
</evidence>
<dbReference type="FunFam" id="1.20.1250.20:FF:000078">
    <property type="entry name" value="MFS maltose transporter, putative"/>
    <property type="match status" value="1"/>
</dbReference>
<proteinExistence type="inferred from homology"/>
<feature type="domain" description="Major facilitator superfamily (MFS) profile" evidence="10">
    <location>
        <begin position="51"/>
        <end position="495"/>
    </location>
</feature>
<accession>S3BSP6</accession>
<evidence type="ECO:0000256" key="9">
    <source>
        <dbReference type="SAM" id="Phobius"/>
    </source>
</evidence>
<protein>
    <submittedName>
        <fullName evidence="11">General alpha-glucoside permease</fullName>
    </submittedName>
</protein>
<dbReference type="VEuPathDB" id="FungiDB:F503_00704"/>
<dbReference type="PANTHER" id="PTHR48022:SF10">
    <property type="entry name" value="MAJOR FACILITATOR SUPERFAMILY (MFS) PROFILE DOMAIN-CONTAINING PROTEIN"/>
    <property type="match status" value="1"/>
</dbReference>
<dbReference type="Gene3D" id="1.20.1250.20">
    <property type="entry name" value="MFS general substrate transporter like domains"/>
    <property type="match status" value="1"/>
</dbReference>
<dbReference type="OMA" id="ANGWYMT"/>
<feature type="transmembrane region" description="Helical" evidence="9">
    <location>
        <begin position="436"/>
        <end position="461"/>
    </location>
</feature>
<feature type="transmembrane region" description="Helical" evidence="9">
    <location>
        <begin position="473"/>
        <end position="491"/>
    </location>
</feature>
<dbReference type="Proteomes" id="UP000016923">
    <property type="component" value="Unassembled WGS sequence"/>
</dbReference>
<dbReference type="HOGENOM" id="CLU_001265_30_1_1"/>
<dbReference type="AlphaFoldDB" id="S3BSP6"/>
<feature type="transmembrane region" description="Helical" evidence="9">
    <location>
        <begin position="404"/>
        <end position="424"/>
    </location>
</feature>
<feature type="region of interest" description="Disordered" evidence="8">
    <location>
        <begin position="1"/>
        <end position="21"/>
    </location>
</feature>
<keyword evidence="12" id="KW-1185">Reference proteome</keyword>
<dbReference type="GO" id="GO:0005351">
    <property type="term" value="F:carbohydrate:proton symporter activity"/>
    <property type="evidence" value="ECO:0007669"/>
    <property type="project" value="TreeGrafter"/>
</dbReference>
<keyword evidence="4 9" id="KW-0812">Transmembrane</keyword>
<sequence length="507" mass="56013">MSDKEASVAEREHVETVNVESAESTVKDDLAVIHKQEDSTGIRDHWKCLAACTVMSMCPFQYGIDFGCISGLQAMTEFLKVYGYQDPDTKLWGLQTDRQQLISSLMILGAFVSSALAGPTAAYVSRRMCIWIAIVLCIVANVIMMTAHYISALYVGRLVIGLSNGMFMTYSQLYIQETAPAKYRGMMISAFQVWTSVGTLVGTVVDNFTAPITNNNAWIIPLGVIYILPGLLFFALFFIPESPRWLMDQGKYAQARTSLRWMRPYADDVVEAEAREIQDGLEAEKALHQSVSLMDLVRDPIDRRRTLLSVGALSTQGASGAMYMIAYGTYFFKEAGIDNAFQNSCILTGLGVFIILVNSAVITRIGRRRVFLTVGLTICGFAQLFSAIIYTVKPGSQSSGKGVVAFAVIYIVGYNGLVSSYAWLSGGELPSQRLRSLTFGVATAMGFLLAWLATFTAPYFINGASLNWGPKYGYIWFPSCLIAALWIYLYLPEVKGRTLEEIDEINQ</sequence>
<evidence type="ECO:0000313" key="11">
    <source>
        <dbReference type="EMBL" id="EPE02436.1"/>
    </source>
</evidence>
<dbReference type="PROSITE" id="PS00217">
    <property type="entry name" value="SUGAR_TRANSPORT_2"/>
    <property type="match status" value="1"/>
</dbReference>
<keyword evidence="3 7" id="KW-0813">Transport</keyword>
<dbReference type="NCBIfam" id="TIGR00879">
    <property type="entry name" value="SP"/>
    <property type="match status" value="1"/>
</dbReference>
<name>S3BSP6_OPHP1</name>
<evidence type="ECO:0000256" key="1">
    <source>
        <dbReference type="ARBA" id="ARBA00004141"/>
    </source>
</evidence>
<dbReference type="OrthoDB" id="6133115at2759"/>
<evidence type="ECO:0000256" key="5">
    <source>
        <dbReference type="ARBA" id="ARBA00022989"/>
    </source>
</evidence>
<keyword evidence="6 9" id="KW-0472">Membrane</keyword>
<feature type="transmembrane region" description="Helical" evidence="9">
    <location>
        <begin position="307"/>
        <end position="328"/>
    </location>
</feature>
<dbReference type="PANTHER" id="PTHR48022">
    <property type="entry name" value="PLASTIDIC GLUCOSE TRANSPORTER 4"/>
    <property type="match status" value="1"/>
</dbReference>
<evidence type="ECO:0000313" key="12">
    <source>
        <dbReference type="Proteomes" id="UP000016923"/>
    </source>
</evidence>
<dbReference type="EMBL" id="KE148179">
    <property type="protein sequence ID" value="EPE02436.1"/>
    <property type="molecule type" value="Genomic_DNA"/>
</dbReference>
<gene>
    <name evidence="11" type="ORF">F503_00704</name>
</gene>
<dbReference type="SUPFAM" id="SSF103473">
    <property type="entry name" value="MFS general substrate transporter"/>
    <property type="match status" value="1"/>
</dbReference>
<feature type="transmembrane region" description="Helical" evidence="9">
    <location>
        <begin position="101"/>
        <end position="123"/>
    </location>
</feature>
<comment type="similarity">
    <text evidence="2 7">Belongs to the major facilitator superfamily. Sugar transporter (TC 2.A.1.1) family.</text>
</comment>
<feature type="transmembrane region" description="Helical" evidence="9">
    <location>
        <begin position="340"/>
        <end position="363"/>
    </location>
</feature>
<evidence type="ECO:0000256" key="8">
    <source>
        <dbReference type="SAM" id="MobiDB-lite"/>
    </source>
</evidence>
<dbReference type="InterPro" id="IPR050360">
    <property type="entry name" value="MFS_Sugar_Transporters"/>
</dbReference>
<feature type="transmembrane region" description="Helical" evidence="9">
    <location>
        <begin position="187"/>
        <end position="205"/>
    </location>
</feature>
<dbReference type="GO" id="GO:0016020">
    <property type="term" value="C:membrane"/>
    <property type="evidence" value="ECO:0007669"/>
    <property type="project" value="UniProtKB-SubCell"/>
</dbReference>
<evidence type="ECO:0000256" key="3">
    <source>
        <dbReference type="ARBA" id="ARBA00022448"/>
    </source>
</evidence>
<organism evidence="11 12">
    <name type="scientific">Ophiostoma piceae (strain UAMH 11346)</name>
    <name type="common">Sap stain fungus</name>
    <dbReference type="NCBI Taxonomy" id="1262450"/>
    <lineage>
        <taxon>Eukaryota</taxon>
        <taxon>Fungi</taxon>
        <taxon>Dikarya</taxon>
        <taxon>Ascomycota</taxon>
        <taxon>Pezizomycotina</taxon>
        <taxon>Sordariomycetes</taxon>
        <taxon>Sordariomycetidae</taxon>
        <taxon>Ophiostomatales</taxon>
        <taxon>Ophiostomataceae</taxon>
        <taxon>Ophiostoma</taxon>
    </lineage>
</organism>
<dbReference type="InterPro" id="IPR005828">
    <property type="entry name" value="MFS_sugar_transport-like"/>
</dbReference>
<feature type="transmembrane region" description="Helical" evidence="9">
    <location>
        <begin position="217"/>
        <end position="239"/>
    </location>
</feature>
<keyword evidence="5 9" id="KW-1133">Transmembrane helix</keyword>
<dbReference type="InterPro" id="IPR003663">
    <property type="entry name" value="Sugar/inositol_transpt"/>
</dbReference>
<dbReference type="Pfam" id="PF00083">
    <property type="entry name" value="Sugar_tr"/>
    <property type="match status" value="1"/>
</dbReference>
<dbReference type="STRING" id="1262450.S3BSP6"/>
<evidence type="ECO:0000256" key="4">
    <source>
        <dbReference type="ARBA" id="ARBA00022692"/>
    </source>
</evidence>
<dbReference type="InterPro" id="IPR020846">
    <property type="entry name" value="MFS_dom"/>
</dbReference>
<dbReference type="InterPro" id="IPR005829">
    <property type="entry name" value="Sugar_transporter_CS"/>
</dbReference>
<evidence type="ECO:0000259" key="10">
    <source>
        <dbReference type="PROSITE" id="PS50850"/>
    </source>
</evidence>
<feature type="transmembrane region" description="Helical" evidence="9">
    <location>
        <begin position="370"/>
        <end position="392"/>
    </location>
</feature>
<dbReference type="eggNOG" id="KOG0254">
    <property type="taxonomic scope" value="Eukaryota"/>
</dbReference>